<comment type="caution">
    <text evidence="1">The sequence shown here is derived from an EMBL/GenBank/DDBJ whole genome shotgun (WGS) entry which is preliminary data.</text>
</comment>
<organism evidence="1 2">
    <name type="scientific">Azomonas macrocytogenes</name>
    <name type="common">Azotobacter macrocytogenes</name>
    <dbReference type="NCBI Taxonomy" id="69962"/>
    <lineage>
        <taxon>Bacteria</taxon>
        <taxon>Pseudomonadati</taxon>
        <taxon>Pseudomonadota</taxon>
        <taxon>Gammaproteobacteria</taxon>
        <taxon>Pseudomonadales</taxon>
        <taxon>Pseudomonadaceae</taxon>
        <taxon>Azomonas</taxon>
    </lineage>
</organism>
<protein>
    <recommendedName>
        <fullName evidence="3">PilZ domain-containing protein</fullName>
    </recommendedName>
</protein>
<name>A0A839SZI5_AZOMA</name>
<dbReference type="RefSeq" id="WP_183164692.1">
    <property type="nucleotide sequence ID" value="NZ_JACHXI010000001.1"/>
</dbReference>
<evidence type="ECO:0000313" key="2">
    <source>
        <dbReference type="Proteomes" id="UP000549250"/>
    </source>
</evidence>
<dbReference type="EMBL" id="JACHXI010000001">
    <property type="protein sequence ID" value="MBB3101690.1"/>
    <property type="molecule type" value="Genomic_DNA"/>
</dbReference>
<proteinExistence type="predicted"/>
<dbReference type="Proteomes" id="UP000549250">
    <property type="component" value="Unassembled WGS sequence"/>
</dbReference>
<sequence length="207" mass="23524">MAANIVSSEELAFINTLMNSTTQTVTQPSLGFRIDGNSRTRTLLATLACRSTLSLEAEFGRFCLSFPLELSEDEFHSQHLHMASPIIYEHGPRLRAWRLLLPQPLTLLNAEGDESMLRVHELSPYGLLVDTVAEQEPPERFYLYLPLPGDTPMPITAHRVRTTENGMIAYGFDFSSEEDAERLRCFLFSQHRNLYPELQPEIPDDLV</sequence>
<evidence type="ECO:0008006" key="3">
    <source>
        <dbReference type="Google" id="ProtNLM"/>
    </source>
</evidence>
<accession>A0A839SZI5</accession>
<gene>
    <name evidence="1" type="ORF">FHR87_000050</name>
</gene>
<reference evidence="1 2" key="1">
    <citation type="submission" date="2020-08" db="EMBL/GenBank/DDBJ databases">
        <title>Genomic Encyclopedia of Type Strains, Phase III (KMG-III): the genomes of soil and plant-associated and newly described type strains.</title>
        <authorList>
            <person name="Whitman W."/>
        </authorList>
    </citation>
    <scope>NUCLEOTIDE SEQUENCE [LARGE SCALE GENOMIC DNA]</scope>
    <source>
        <strain evidence="1 2">CECT 4462</strain>
    </source>
</reference>
<keyword evidence="2" id="KW-1185">Reference proteome</keyword>
<evidence type="ECO:0000313" key="1">
    <source>
        <dbReference type="EMBL" id="MBB3101690.1"/>
    </source>
</evidence>
<dbReference type="AlphaFoldDB" id="A0A839SZI5"/>